<evidence type="ECO:0000256" key="2">
    <source>
        <dbReference type="ARBA" id="ARBA00022540"/>
    </source>
</evidence>
<comment type="subunit">
    <text evidence="5">Monomer.</text>
</comment>
<keyword evidence="6" id="KW-0472">Membrane</keyword>
<evidence type="ECO:0000256" key="1">
    <source>
        <dbReference type="ARBA" id="ARBA00005439"/>
    </source>
</evidence>
<dbReference type="Pfam" id="PF00707">
    <property type="entry name" value="IF3_C"/>
    <property type="match status" value="1"/>
</dbReference>
<feature type="transmembrane region" description="Helical" evidence="6">
    <location>
        <begin position="6"/>
        <end position="25"/>
    </location>
</feature>
<name>A0A2H0TGL2_9BACT</name>
<keyword evidence="6" id="KW-1133">Transmembrane helix</keyword>
<dbReference type="InterPro" id="IPR036788">
    <property type="entry name" value="T_IF-3_C_sf"/>
</dbReference>
<dbReference type="NCBIfam" id="TIGR00168">
    <property type="entry name" value="infC"/>
    <property type="match status" value="1"/>
</dbReference>
<dbReference type="PROSITE" id="PS00938">
    <property type="entry name" value="IF3"/>
    <property type="match status" value="1"/>
</dbReference>
<protein>
    <recommendedName>
        <fullName evidence="4 5">Translation initiation factor IF-3</fullName>
    </recommendedName>
</protein>
<dbReference type="InterPro" id="IPR019815">
    <property type="entry name" value="Translation_initiation_fac_3_C"/>
</dbReference>
<proteinExistence type="inferred from homology"/>
<dbReference type="InterPro" id="IPR019813">
    <property type="entry name" value="Translation_initiation_fac3_CS"/>
</dbReference>
<dbReference type="FunFam" id="3.10.20.80:FF:000001">
    <property type="entry name" value="Translation initiation factor IF-3"/>
    <property type="match status" value="1"/>
</dbReference>
<dbReference type="SUPFAM" id="SSF55200">
    <property type="entry name" value="Translation initiation factor IF3, C-terminal domain"/>
    <property type="match status" value="1"/>
</dbReference>
<evidence type="ECO:0000256" key="6">
    <source>
        <dbReference type="SAM" id="Phobius"/>
    </source>
</evidence>
<dbReference type="PANTHER" id="PTHR10938:SF0">
    <property type="entry name" value="TRANSLATION INITIATION FACTOR IF-3, MITOCHONDRIAL"/>
    <property type="match status" value="1"/>
</dbReference>
<dbReference type="InterPro" id="IPR001288">
    <property type="entry name" value="Translation_initiation_fac_3"/>
</dbReference>
<dbReference type="InterPro" id="IPR019814">
    <property type="entry name" value="Translation_initiation_fac_3_N"/>
</dbReference>
<evidence type="ECO:0000313" key="10">
    <source>
        <dbReference type="Proteomes" id="UP000229383"/>
    </source>
</evidence>
<comment type="similarity">
    <text evidence="1 5">Belongs to the IF-3 family.</text>
</comment>
<comment type="subcellular location">
    <subcellularLocation>
        <location evidence="5">Cytoplasm</location>
    </subcellularLocation>
</comment>
<evidence type="ECO:0000256" key="3">
    <source>
        <dbReference type="ARBA" id="ARBA00022917"/>
    </source>
</evidence>
<dbReference type="AlphaFoldDB" id="A0A2H0TGL2"/>
<comment type="function">
    <text evidence="5">IF-3 binds to the 30S ribosomal subunit and shifts the equilibrium between 70S ribosomes and their 50S and 30S subunits in favor of the free subunits, thus enhancing the availability of 30S subunits on which protein synthesis initiation begins.</text>
</comment>
<dbReference type="SUPFAM" id="SSF54364">
    <property type="entry name" value="Translation initiation factor IF3, N-terminal domain"/>
    <property type="match status" value="1"/>
</dbReference>
<dbReference type="PANTHER" id="PTHR10938">
    <property type="entry name" value="TRANSLATION INITIATION FACTOR IF-3"/>
    <property type="match status" value="1"/>
</dbReference>
<keyword evidence="2 5" id="KW-0396">Initiation factor</keyword>
<dbReference type="Pfam" id="PF05198">
    <property type="entry name" value="IF3_N"/>
    <property type="match status" value="1"/>
</dbReference>
<keyword evidence="3 5" id="KW-0648">Protein biosynthesis</keyword>
<dbReference type="EMBL" id="PFCN01000003">
    <property type="protein sequence ID" value="PIR70672.1"/>
    <property type="molecule type" value="Genomic_DNA"/>
</dbReference>
<sequence length="199" mass="22762">MTGRVQNWVGLFNRLIIAIFFDIILPLDKRVKINSQIRSPEVRVIDADGKNIGVMTTTEALTKSKEANLDLIEISPGANPPVAKIMDYGKYRYIEEKKSREAKKTHQSEVRGIRVGLGTSEHDLEMKAKKSSEFLEDGDRVRVEIMLKGRAKYLDKNFIYERLNRVLNFITADYKIVEGPKKGPRGYFCLIEKKTTKTP</sequence>
<feature type="domain" description="Translation initiation factor 3 C-terminal" evidence="7">
    <location>
        <begin position="109"/>
        <end position="182"/>
    </location>
</feature>
<keyword evidence="6" id="KW-0812">Transmembrane</keyword>
<gene>
    <name evidence="9" type="ORF">COU46_00225</name>
</gene>
<accession>A0A2H0TGL2</accession>
<evidence type="ECO:0000259" key="7">
    <source>
        <dbReference type="Pfam" id="PF00707"/>
    </source>
</evidence>
<dbReference type="GO" id="GO:0043022">
    <property type="term" value="F:ribosome binding"/>
    <property type="evidence" value="ECO:0007669"/>
    <property type="project" value="TreeGrafter"/>
</dbReference>
<evidence type="ECO:0000259" key="8">
    <source>
        <dbReference type="Pfam" id="PF05198"/>
    </source>
</evidence>
<comment type="caution">
    <text evidence="9">The sequence shown here is derived from an EMBL/GenBank/DDBJ whole genome shotgun (WGS) entry which is preliminary data.</text>
</comment>
<evidence type="ECO:0000256" key="5">
    <source>
        <dbReference type="RuleBase" id="RU000646"/>
    </source>
</evidence>
<dbReference type="GO" id="GO:0032790">
    <property type="term" value="P:ribosome disassembly"/>
    <property type="evidence" value="ECO:0007669"/>
    <property type="project" value="TreeGrafter"/>
</dbReference>
<dbReference type="Gene3D" id="3.30.110.10">
    <property type="entry name" value="Translation initiation factor 3 (IF-3), C-terminal domain"/>
    <property type="match status" value="1"/>
</dbReference>
<evidence type="ECO:0000256" key="4">
    <source>
        <dbReference type="NCBIfam" id="TIGR00168"/>
    </source>
</evidence>
<dbReference type="Proteomes" id="UP000229383">
    <property type="component" value="Unassembled WGS sequence"/>
</dbReference>
<dbReference type="GO" id="GO:0005737">
    <property type="term" value="C:cytoplasm"/>
    <property type="evidence" value="ECO:0007669"/>
    <property type="project" value="UniProtKB-SubCell"/>
</dbReference>
<reference evidence="10" key="1">
    <citation type="submission" date="2017-09" db="EMBL/GenBank/DDBJ databases">
        <title>Depth-based differentiation of microbial function through sediment-hosted aquifers and enrichment of novel symbionts in the deep terrestrial subsurface.</title>
        <authorList>
            <person name="Probst A.J."/>
            <person name="Ladd B."/>
            <person name="Jarett J.K."/>
            <person name="Geller-Mcgrath D.E."/>
            <person name="Sieber C.M.K."/>
            <person name="Emerson J.B."/>
            <person name="Anantharaman K."/>
            <person name="Thomas B.C."/>
            <person name="Malmstrom R."/>
            <person name="Stieglmeier M."/>
            <person name="Klingl A."/>
            <person name="Woyke T."/>
            <person name="Ryan C.M."/>
            <person name="Banfield J.F."/>
        </authorList>
    </citation>
    <scope>NUCLEOTIDE SEQUENCE [LARGE SCALE GENOMIC DNA]</scope>
</reference>
<dbReference type="Gene3D" id="3.10.20.80">
    <property type="entry name" value="Translation initiation factor 3 (IF-3), N-terminal domain"/>
    <property type="match status" value="1"/>
</dbReference>
<dbReference type="InterPro" id="IPR036787">
    <property type="entry name" value="T_IF-3_N_sf"/>
</dbReference>
<feature type="domain" description="Translation initiation factor 3 N-terminal" evidence="8">
    <location>
        <begin position="33"/>
        <end position="102"/>
    </location>
</feature>
<dbReference type="GO" id="GO:0003743">
    <property type="term" value="F:translation initiation factor activity"/>
    <property type="evidence" value="ECO:0007669"/>
    <property type="project" value="UniProtKB-UniRule"/>
</dbReference>
<evidence type="ECO:0000313" key="9">
    <source>
        <dbReference type="EMBL" id="PIR70672.1"/>
    </source>
</evidence>
<organism evidence="9 10">
    <name type="scientific">Candidatus Niyogibacteria bacterium CG10_big_fil_rev_8_21_14_0_10_42_19</name>
    <dbReference type="NCBI Taxonomy" id="1974725"/>
    <lineage>
        <taxon>Bacteria</taxon>
        <taxon>Candidatus Niyogiibacteriota</taxon>
    </lineage>
</organism>